<dbReference type="NCBIfam" id="TIGR00512">
    <property type="entry name" value="salvage_mtnA"/>
    <property type="match status" value="1"/>
</dbReference>
<proteinExistence type="inferred from homology"/>
<dbReference type="InterPro" id="IPR027363">
    <property type="entry name" value="M1Pi_N"/>
</dbReference>
<comment type="similarity">
    <text evidence="5">Belongs to the EIF-2B alpha/beta/delta subunits family. MtnA subfamily.</text>
</comment>
<keyword evidence="1 5" id="KW-0413">Isomerase</keyword>
<dbReference type="Proteomes" id="UP000325933">
    <property type="component" value="Unassembled WGS sequence"/>
</dbReference>
<sequence length="355" mass="37592">MKIEGRDSRSVWIEPDGWSVGIFDQRRLPWAIERLVLRTVEDAAVAIADMATRGAPLIGAVAAYGLALGLRADPGDSALEQAYARLLRTRPTAVNLRWALDRMRRRVARLAPDERAAVAYAQAAIICDEDVSMNHAIGQAGLPLIEAIAARKGGAPVNILTHCNAGWLATVAWGTATAPLYLAQQAGIAIHVWVDETRPRNQGALTALELTQHGVPHSYIVDNAGGLLMQRGEVDMVIVGTDRVTANGDVCNKIGTYLKALAARAHDVPFFVALPDGTYDPATATGADVEIEDRAGDEVAFMNGADTEGQPITVALTRSATINPAFDITPASLVTAYITAKGVVSDAGELADLSG</sequence>
<feature type="binding site" evidence="5">
    <location>
        <begin position="252"/>
        <end position="253"/>
    </location>
    <ligand>
        <name>substrate</name>
    </ligand>
</feature>
<feature type="site" description="Transition state stabilizer" evidence="5">
    <location>
        <position position="163"/>
    </location>
</feature>
<evidence type="ECO:0000256" key="2">
    <source>
        <dbReference type="ARBA" id="ARBA00050906"/>
    </source>
</evidence>
<dbReference type="Proteomes" id="UP000326364">
    <property type="component" value="Unassembled WGS sequence"/>
</dbReference>
<comment type="caution">
    <text evidence="7">The sequence shown here is derived from an EMBL/GenBank/DDBJ whole genome shotgun (WGS) entry which is preliminary data.</text>
</comment>
<comment type="pathway">
    <text evidence="5">Amino-acid biosynthesis; L-methionine biosynthesis via salvage pathway; L-methionine from S-methyl-5-thio-alpha-D-ribose 1-phosphate: step 1/6.</text>
</comment>
<keyword evidence="5" id="KW-0028">Amino-acid biosynthesis</keyword>
<evidence type="ECO:0000313" key="8">
    <source>
        <dbReference type="Proteomes" id="UP000325933"/>
    </source>
</evidence>
<dbReference type="GO" id="GO:0046523">
    <property type="term" value="F:S-methyl-5-thioribose-1-phosphate isomerase activity"/>
    <property type="evidence" value="ECO:0007669"/>
    <property type="project" value="UniProtKB-UniRule"/>
</dbReference>
<dbReference type="InterPro" id="IPR005251">
    <property type="entry name" value="IF-M1Pi"/>
</dbReference>
<name>A0A5J5HTK7_9SPHN</name>
<dbReference type="InterPro" id="IPR011559">
    <property type="entry name" value="Initiation_fac_2B_a/b/d"/>
</dbReference>
<evidence type="ECO:0000313" key="7">
    <source>
        <dbReference type="EMBL" id="KAA9024986.1"/>
    </source>
</evidence>
<comment type="catalytic activity">
    <reaction evidence="3">
        <text>5-(methylsulfanyl)-alpha-D-ribose 1-phosphate = 5-(methylsulfanyl)-D-ribulose 1-phosphate</text>
        <dbReference type="Rhea" id="RHEA:19989"/>
        <dbReference type="ChEBI" id="CHEBI:58533"/>
        <dbReference type="ChEBI" id="CHEBI:58548"/>
        <dbReference type="EC" id="5.3.1.23"/>
    </reaction>
    <physiologicalReaction direction="left-to-right" evidence="3">
        <dbReference type="Rhea" id="RHEA:19990"/>
    </physiologicalReaction>
</comment>
<organism evidence="7 8">
    <name type="scientific">Sphingobium limneticum</name>
    <dbReference type="NCBI Taxonomy" id="1007511"/>
    <lineage>
        <taxon>Bacteria</taxon>
        <taxon>Pseudomonadati</taxon>
        <taxon>Pseudomonadota</taxon>
        <taxon>Alphaproteobacteria</taxon>
        <taxon>Sphingomonadales</taxon>
        <taxon>Sphingomonadaceae</taxon>
        <taxon>Sphingobium</taxon>
    </lineage>
</organism>
<dbReference type="RefSeq" id="WP_150426816.1">
    <property type="nucleotide sequence ID" value="NZ_VYQA01000021.1"/>
</dbReference>
<dbReference type="AlphaFoldDB" id="A0A5J5HTK7"/>
<dbReference type="InterPro" id="IPR037171">
    <property type="entry name" value="NagB/RpiA_transferase-like"/>
</dbReference>
<dbReference type="Gene3D" id="3.40.50.10470">
    <property type="entry name" value="Translation initiation factor eif-2b, domain 2"/>
    <property type="match status" value="1"/>
</dbReference>
<comment type="catalytic activity">
    <reaction evidence="2">
        <text>5-deoxy-alpha-D-ribose 1-phosphate = 5-deoxy-D-ribulose 1-phosphate</text>
        <dbReference type="Rhea" id="RHEA:61296"/>
        <dbReference type="ChEBI" id="CHEBI:58749"/>
        <dbReference type="ChEBI" id="CHEBI:144504"/>
    </reaction>
    <physiologicalReaction direction="left-to-right" evidence="2">
        <dbReference type="Rhea" id="RHEA:61297"/>
    </physiologicalReaction>
</comment>
<dbReference type="InterPro" id="IPR000649">
    <property type="entry name" value="IF-2B-related"/>
</dbReference>
<feature type="active site" description="Proton donor" evidence="5">
    <location>
        <position position="242"/>
    </location>
</feature>
<evidence type="ECO:0000313" key="6">
    <source>
        <dbReference type="EMBL" id="KAA9012641.1"/>
    </source>
</evidence>
<feature type="binding site" evidence="5">
    <location>
        <position position="202"/>
    </location>
    <ligand>
        <name>substrate</name>
    </ligand>
</feature>
<dbReference type="SUPFAM" id="SSF100950">
    <property type="entry name" value="NagB/RpiA/CoA transferase-like"/>
    <property type="match status" value="1"/>
</dbReference>
<dbReference type="EC" id="5.3.1.23" evidence="5"/>
<feature type="binding site" evidence="5">
    <location>
        <begin position="53"/>
        <end position="55"/>
    </location>
    <ligand>
        <name>substrate</name>
    </ligand>
</feature>
<dbReference type="GO" id="GO:0019509">
    <property type="term" value="P:L-methionine salvage from methylthioadenosine"/>
    <property type="evidence" value="ECO:0007669"/>
    <property type="project" value="UniProtKB-UniRule"/>
</dbReference>
<evidence type="ECO:0000256" key="3">
    <source>
        <dbReference type="ARBA" id="ARBA00051169"/>
    </source>
</evidence>
<dbReference type="EMBL" id="VYQB01000021">
    <property type="protein sequence ID" value="KAA9012641.1"/>
    <property type="molecule type" value="Genomic_DNA"/>
</dbReference>
<accession>A0A5J5HTK7</accession>
<evidence type="ECO:0000256" key="1">
    <source>
        <dbReference type="ARBA" id="ARBA00023235"/>
    </source>
</evidence>
<keyword evidence="5" id="KW-0486">Methionine biosynthesis</keyword>
<dbReference type="Gene3D" id="1.20.120.420">
    <property type="entry name" value="translation initiation factor eif-2b, domain 1"/>
    <property type="match status" value="1"/>
</dbReference>
<feature type="binding site" evidence="5">
    <location>
        <position position="90"/>
    </location>
    <ligand>
        <name>substrate</name>
    </ligand>
</feature>
<dbReference type="FunFam" id="3.40.50.10470:FF:000006">
    <property type="entry name" value="Methylthioribose-1-phosphate isomerase"/>
    <property type="match status" value="1"/>
</dbReference>
<evidence type="ECO:0000313" key="9">
    <source>
        <dbReference type="Proteomes" id="UP000326364"/>
    </source>
</evidence>
<gene>
    <name evidence="5 7" type="primary">mtnA</name>
    <name evidence="7" type="ORF">F4U95_20820</name>
    <name evidence="6" type="ORF">F4U96_20705</name>
</gene>
<reference evidence="8 9" key="1">
    <citation type="submission" date="2019-09" db="EMBL/GenBank/DDBJ databases">
        <authorList>
            <person name="Feng G."/>
        </authorList>
    </citation>
    <scope>NUCLEOTIDE SEQUENCE [LARGE SCALE GENOMIC DNA]</scope>
    <source>
        <strain evidence="7 8">KACC 19283</strain>
        <strain evidence="6 9">KACC 19284</strain>
    </source>
</reference>
<evidence type="ECO:0000256" key="4">
    <source>
        <dbReference type="ARBA" id="ARBA00058145"/>
    </source>
</evidence>
<dbReference type="PANTHER" id="PTHR43475:SF1">
    <property type="entry name" value="METHYLTHIORIBOSE-1-PHOSPHATE ISOMERASE"/>
    <property type="match status" value="1"/>
</dbReference>
<dbReference type="NCBIfam" id="NF004326">
    <property type="entry name" value="PRK05720.1"/>
    <property type="match status" value="1"/>
</dbReference>
<dbReference type="NCBIfam" id="TIGR00524">
    <property type="entry name" value="eIF-2B_rel"/>
    <property type="match status" value="1"/>
</dbReference>
<dbReference type="PANTHER" id="PTHR43475">
    <property type="entry name" value="METHYLTHIORIBOSE-1-PHOSPHATE ISOMERASE"/>
    <property type="match status" value="1"/>
</dbReference>
<dbReference type="InterPro" id="IPR042529">
    <property type="entry name" value="IF_2B-like_C"/>
</dbReference>
<dbReference type="EMBL" id="VYQA01000021">
    <property type="protein sequence ID" value="KAA9024986.1"/>
    <property type="molecule type" value="Genomic_DNA"/>
</dbReference>
<keyword evidence="9" id="KW-1185">Reference proteome</keyword>
<dbReference type="UniPathway" id="UPA00904">
    <property type="reaction ID" value="UER00874"/>
</dbReference>
<evidence type="ECO:0000256" key="5">
    <source>
        <dbReference type="HAMAP-Rule" id="MF_01678"/>
    </source>
</evidence>
<dbReference type="HAMAP" id="MF_01678">
    <property type="entry name" value="Salvage_MtnA"/>
    <property type="match status" value="1"/>
</dbReference>
<protein>
    <recommendedName>
        <fullName evidence="5">Methylthioribose-1-phosphate isomerase</fullName>
        <shortName evidence="5">M1Pi</shortName>
        <shortName evidence="5">MTR-1-P isomerase</shortName>
        <ecNumber evidence="5">5.3.1.23</ecNumber>
    </recommendedName>
    <alternativeName>
        <fullName evidence="5">S-methyl-5-thioribose-1-phosphate isomerase</fullName>
    </alternativeName>
</protein>
<comment type="function">
    <text evidence="4">Catalyzes the interconversion of methylthioribose-1-phosphate (MTR-1-P) into methylthioribulose-1-phosphate (MTRu-1-P). Also catalyzes the interconversion of 5-deoxyribose 1-phosphate and 5-deoxyribulose 1-phosphate. Part of a bifunctional DHAP-shunt salvage pathway for SAM by-products.</text>
</comment>
<dbReference type="Pfam" id="PF01008">
    <property type="entry name" value="IF-2B"/>
    <property type="match status" value="1"/>
</dbReference>